<reference evidence="1" key="1">
    <citation type="submission" date="2022-06" db="EMBL/GenBank/DDBJ databases">
        <title>The First Complete Genome of the Simian Malaria Parasite Plasmodium brasilianum.</title>
        <authorList>
            <person name="Bajic M."/>
            <person name="Ravishankar S."/>
        </authorList>
    </citation>
    <scope>NUCLEOTIDE SEQUENCE</scope>
    <source>
        <strain evidence="1">Bolivian I</strain>
    </source>
</reference>
<sequence>MGHKINIKIFIKIAKFIILSWISNFSNYVDGNCKYDRKIDIKRYRLLEKYKHDKDSNNILLKKRFPNAEIDKQKDISHNEKVTKRKNKKSNKSLLNKSQYYTENVDYNNEIFDGKHFHFEKKWIKKRNYDDLIEKKRRFRVRRMGYLNNVNEKLIELIKLIVMLEDVYTIQPYTSIMAFGIHITMTDILFLISI</sequence>
<organism evidence="1 2">
    <name type="scientific">Plasmodium brasilianum</name>
    <dbReference type="NCBI Taxonomy" id="5824"/>
    <lineage>
        <taxon>Eukaryota</taxon>
        <taxon>Sar</taxon>
        <taxon>Alveolata</taxon>
        <taxon>Apicomplexa</taxon>
        <taxon>Aconoidasida</taxon>
        <taxon>Haemosporida</taxon>
        <taxon>Plasmodiidae</taxon>
        <taxon>Plasmodium</taxon>
        <taxon>Plasmodium (Plasmodium)</taxon>
    </lineage>
</organism>
<dbReference type="Proteomes" id="UP001056978">
    <property type="component" value="Chromosome 8"/>
</dbReference>
<evidence type="ECO:0000313" key="2">
    <source>
        <dbReference type="Proteomes" id="UP001056978"/>
    </source>
</evidence>
<protein>
    <submittedName>
        <fullName evidence="1">Fam-m protein</fullName>
    </submittedName>
</protein>
<gene>
    <name evidence="1" type="ORF">MKS88_002201</name>
</gene>
<comment type="caution">
    <text evidence="1">The sequence shown here is derived from an EMBL/GenBank/DDBJ whole genome shotgun (WGS) entry which is preliminary data.</text>
</comment>
<dbReference type="EMBL" id="CM043776">
    <property type="protein sequence ID" value="KAI4838697.1"/>
    <property type="molecule type" value="Genomic_DNA"/>
</dbReference>
<accession>A0ACB9YB45</accession>
<keyword evidence="2" id="KW-1185">Reference proteome</keyword>
<name>A0ACB9YB45_PLABR</name>
<evidence type="ECO:0000313" key="1">
    <source>
        <dbReference type="EMBL" id="KAI4838697.1"/>
    </source>
</evidence>
<proteinExistence type="predicted"/>